<reference evidence="2" key="2">
    <citation type="submission" date="2015-01" db="EMBL/GenBank/DDBJ databases">
        <title>Evolutionary Origins and Diversification of the Mycorrhizal Mutualists.</title>
        <authorList>
            <consortium name="DOE Joint Genome Institute"/>
            <consortium name="Mycorrhizal Genomics Consortium"/>
            <person name="Kohler A."/>
            <person name="Kuo A."/>
            <person name="Nagy L.G."/>
            <person name="Floudas D."/>
            <person name="Copeland A."/>
            <person name="Barry K.W."/>
            <person name="Cichocki N."/>
            <person name="Veneault-Fourrey C."/>
            <person name="LaButti K."/>
            <person name="Lindquist E.A."/>
            <person name="Lipzen A."/>
            <person name="Lundell T."/>
            <person name="Morin E."/>
            <person name="Murat C."/>
            <person name="Riley R."/>
            <person name="Ohm R."/>
            <person name="Sun H."/>
            <person name="Tunlid A."/>
            <person name="Henrissat B."/>
            <person name="Grigoriev I.V."/>
            <person name="Hibbett D.S."/>
            <person name="Martin F."/>
        </authorList>
    </citation>
    <scope>NUCLEOTIDE SEQUENCE [LARGE SCALE GENOMIC DNA]</scope>
    <source>
        <strain evidence="2">LaAM-08-1</strain>
    </source>
</reference>
<protein>
    <submittedName>
        <fullName evidence="1">Uncharacterized protein</fullName>
    </submittedName>
</protein>
<sequence length="196" mass="22642">MIYFSHRESLSFRSEPFARGENQRDCPSSSAHASCFPFRSFFRTYSILNAKALYPYQHYALLMLTAQSSILSITHTSRRSPFEDFTSGMCLRRCSYAHNRPIKGSRTHLRTFRKLLFVGLSPSSCQPVIRSHTSDLPVLLCDIVPPLPVRVLWRPNILCTNLPPHNSNHTEFQSRPTQVPVPSTFMRKRHLHYFSV</sequence>
<accession>A0A0C9WVU0</accession>
<dbReference type="EMBL" id="KN838714">
    <property type="protein sequence ID" value="KIJ96655.1"/>
    <property type="molecule type" value="Genomic_DNA"/>
</dbReference>
<evidence type="ECO:0000313" key="1">
    <source>
        <dbReference type="EMBL" id="KIJ96655.1"/>
    </source>
</evidence>
<dbReference type="Proteomes" id="UP000054477">
    <property type="component" value="Unassembled WGS sequence"/>
</dbReference>
<name>A0A0C9WVU0_9AGAR</name>
<organism evidence="1 2">
    <name type="scientific">Laccaria amethystina LaAM-08-1</name>
    <dbReference type="NCBI Taxonomy" id="1095629"/>
    <lineage>
        <taxon>Eukaryota</taxon>
        <taxon>Fungi</taxon>
        <taxon>Dikarya</taxon>
        <taxon>Basidiomycota</taxon>
        <taxon>Agaricomycotina</taxon>
        <taxon>Agaricomycetes</taxon>
        <taxon>Agaricomycetidae</taxon>
        <taxon>Agaricales</taxon>
        <taxon>Agaricineae</taxon>
        <taxon>Hydnangiaceae</taxon>
        <taxon>Laccaria</taxon>
    </lineage>
</organism>
<dbReference type="HOGENOM" id="CLU_1390440_0_0_1"/>
<reference evidence="1 2" key="1">
    <citation type="submission" date="2014-04" db="EMBL/GenBank/DDBJ databases">
        <authorList>
            <consortium name="DOE Joint Genome Institute"/>
            <person name="Kuo A."/>
            <person name="Kohler A."/>
            <person name="Nagy L.G."/>
            <person name="Floudas D."/>
            <person name="Copeland A."/>
            <person name="Barry K.W."/>
            <person name="Cichocki N."/>
            <person name="Veneault-Fourrey C."/>
            <person name="LaButti K."/>
            <person name="Lindquist E.A."/>
            <person name="Lipzen A."/>
            <person name="Lundell T."/>
            <person name="Morin E."/>
            <person name="Murat C."/>
            <person name="Sun H."/>
            <person name="Tunlid A."/>
            <person name="Henrissat B."/>
            <person name="Grigoriev I.V."/>
            <person name="Hibbett D.S."/>
            <person name="Martin F."/>
            <person name="Nordberg H.P."/>
            <person name="Cantor M.N."/>
            <person name="Hua S.X."/>
        </authorList>
    </citation>
    <scope>NUCLEOTIDE SEQUENCE [LARGE SCALE GENOMIC DNA]</scope>
    <source>
        <strain evidence="1 2">LaAM-08-1</strain>
    </source>
</reference>
<proteinExistence type="predicted"/>
<dbReference type="OrthoDB" id="3105350at2759"/>
<keyword evidence="2" id="KW-1185">Reference proteome</keyword>
<dbReference type="AlphaFoldDB" id="A0A0C9WVU0"/>
<evidence type="ECO:0000313" key="2">
    <source>
        <dbReference type="Proteomes" id="UP000054477"/>
    </source>
</evidence>
<gene>
    <name evidence="1" type="ORF">K443DRAFT_634035</name>
</gene>